<proteinExistence type="predicted"/>
<dbReference type="SUPFAM" id="SSF53335">
    <property type="entry name" value="S-adenosyl-L-methionine-dependent methyltransferases"/>
    <property type="match status" value="1"/>
</dbReference>
<reference evidence="1" key="1">
    <citation type="journal article" date="2020" name="mSystems">
        <title>Genome- and Community-Level Interaction Insights into Carbon Utilization and Element Cycling Functions of Hydrothermarchaeota in Hydrothermal Sediment.</title>
        <authorList>
            <person name="Zhou Z."/>
            <person name="Liu Y."/>
            <person name="Xu W."/>
            <person name="Pan J."/>
            <person name="Luo Z.H."/>
            <person name="Li M."/>
        </authorList>
    </citation>
    <scope>NUCLEOTIDE SEQUENCE [LARGE SCALE GENOMIC DNA]</scope>
    <source>
        <strain evidence="1">SpSt-125</strain>
    </source>
</reference>
<evidence type="ECO:0000313" key="1">
    <source>
        <dbReference type="EMBL" id="HEM67504.1"/>
    </source>
</evidence>
<dbReference type="AlphaFoldDB" id="A0A7J2U3Z6"/>
<sequence>MLRRKLFKYVGRALKIIDVLGLYEGLLYLIKAKILRSKTADAILWIALRGEKIVEIDEQVYMWRGKKFYVPTELAFGFLSVVLPEIIADKIYILEGNYDVILDIGGFLGETAWWFITEGYAKKVIVFEPVYYDLCRSNIGDVAEVHPQAIHWRKEALRFEVKGLGSRSSLSGERVSDATTLSDVLNSLSGNIAVKMNCEGCEKALIYTPCDVLKKVEEYIVEIHPWISMESVVRYMESCGFNASLRLVYSSEHAIYHFRRRH</sequence>
<comment type="caution">
    <text evidence="1">The sequence shown here is derived from an EMBL/GenBank/DDBJ whole genome shotgun (WGS) entry which is preliminary data.</text>
</comment>
<evidence type="ECO:0008006" key="2">
    <source>
        <dbReference type="Google" id="ProtNLM"/>
    </source>
</evidence>
<dbReference type="EMBL" id="DSEU01000054">
    <property type="protein sequence ID" value="HEM67504.1"/>
    <property type="molecule type" value="Genomic_DNA"/>
</dbReference>
<accession>A0A7J2U3Z6</accession>
<name>A0A7J2U3Z6_9CREN</name>
<protein>
    <recommendedName>
        <fullName evidence="2">FkbM family methyltransferase</fullName>
    </recommendedName>
</protein>
<dbReference type="InterPro" id="IPR029063">
    <property type="entry name" value="SAM-dependent_MTases_sf"/>
</dbReference>
<gene>
    <name evidence="1" type="ORF">ENO26_08100</name>
</gene>
<organism evidence="1">
    <name type="scientific">Ignisphaera aggregans</name>
    <dbReference type="NCBI Taxonomy" id="334771"/>
    <lineage>
        <taxon>Archaea</taxon>
        <taxon>Thermoproteota</taxon>
        <taxon>Thermoprotei</taxon>
        <taxon>Desulfurococcales</taxon>
        <taxon>Desulfurococcaceae</taxon>
        <taxon>Ignisphaera</taxon>
    </lineage>
</organism>
<dbReference type="Gene3D" id="3.40.50.150">
    <property type="entry name" value="Vaccinia Virus protein VP39"/>
    <property type="match status" value="1"/>
</dbReference>